<dbReference type="InterPro" id="IPR027396">
    <property type="entry name" value="DsrEFH-like"/>
</dbReference>
<dbReference type="AlphaFoldDB" id="A0A401ICX4"/>
<name>A0A401ICX4_APHSA</name>
<dbReference type="RefSeq" id="WP_124977316.1">
    <property type="nucleotide sequence ID" value="NZ_BDQK01000001.1"/>
</dbReference>
<protein>
    <submittedName>
        <fullName evidence="1">Oxidoreductase DsrE</fullName>
    </submittedName>
</protein>
<accession>A0A401ICX4</accession>
<evidence type="ECO:0000313" key="2">
    <source>
        <dbReference type="Proteomes" id="UP000287247"/>
    </source>
</evidence>
<dbReference type="SUPFAM" id="SSF75169">
    <property type="entry name" value="DsrEFH-like"/>
    <property type="match status" value="1"/>
</dbReference>
<dbReference type="Proteomes" id="UP000287247">
    <property type="component" value="Unassembled WGS sequence"/>
</dbReference>
<proteinExistence type="predicted"/>
<dbReference type="Pfam" id="PF02635">
    <property type="entry name" value="DsrE"/>
    <property type="match status" value="1"/>
</dbReference>
<reference evidence="2" key="1">
    <citation type="submission" date="2017-05" db="EMBL/GenBank/DDBJ databases">
        <title>Physiological properties and genetic analysis related to exopolysaccharide production of fresh-water unicellular cyanobacterium Aphanothece sacrum, Suizenji Nori, that has been cultured as a food source in Japan.</title>
        <authorList>
            <person name="Kanesaki Y."/>
            <person name="Yoshikawa S."/>
            <person name="Ohki K."/>
        </authorList>
    </citation>
    <scope>NUCLEOTIDE SEQUENCE [LARGE SCALE GENOMIC DNA]</scope>
    <source>
        <strain evidence="2">FPU1</strain>
    </source>
</reference>
<dbReference type="OrthoDB" id="9006161at2"/>
<dbReference type="Gene3D" id="3.40.1260.10">
    <property type="entry name" value="DsrEFH-like"/>
    <property type="match status" value="1"/>
</dbReference>
<dbReference type="InterPro" id="IPR003787">
    <property type="entry name" value="Sulphur_relay_DsrE/F-like"/>
</dbReference>
<organism evidence="1 2">
    <name type="scientific">Aphanothece sacrum FPU1</name>
    <dbReference type="NCBI Taxonomy" id="1920663"/>
    <lineage>
        <taxon>Bacteria</taxon>
        <taxon>Bacillati</taxon>
        <taxon>Cyanobacteriota</taxon>
        <taxon>Cyanophyceae</taxon>
        <taxon>Oscillatoriophycideae</taxon>
        <taxon>Chroococcales</taxon>
        <taxon>Aphanothecaceae</taxon>
        <taxon>Aphanothece</taxon>
    </lineage>
</organism>
<evidence type="ECO:0000313" key="1">
    <source>
        <dbReference type="EMBL" id="GBF79137.1"/>
    </source>
</evidence>
<comment type="caution">
    <text evidence="1">The sequence shown here is derived from an EMBL/GenBank/DDBJ whole genome shotgun (WGS) entry which is preliminary data.</text>
</comment>
<keyword evidence="2" id="KW-1185">Reference proteome</keyword>
<gene>
    <name evidence="1" type="ORF">AsFPU1_0529</name>
</gene>
<dbReference type="EMBL" id="BDQK01000001">
    <property type="protein sequence ID" value="GBF79137.1"/>
    <property type="molecule type" value="Genomic_DNA"/>
</dbReference>
<sequence>MGKYFLIESQSPFESTEVNYNYELASDLAISGHEVTLFLVENGVLAVRSTDTSLDLTKLNQVNLLADEFSLQERGIDSSEIGSNIKISSLECVVNAMAEGQKMMWL</sequence>